<dbReference type="Pfam" id="PF12275">
    <property type="entry name" value="DUF3616"/>
    <property type="match status" value="1"/>
</dbReference>
<dbReference type="SUPFAM" id="SSF50998">
    <property type="entry name" value="Quinoprotein alcohol dehydrogenase-like"/>
    <property type="match status" value="1"/>
</dbReference>
<dbReference type="InterPro" id="IPR032109">
    <property type="entry name" value="Big_3_5"/>
</dbReference>
<proteinExistence type="predicted"/>
<organism evidence="2 3">
    <name type="scientific">Leucobacter weissii</name>
    <dbReference type="NCBI Taxonomy" id="1983706"/>
    <lineage>
        <taxon>Bacteria</taxon>
        <taxon>Bacillati</taxon>
        <taxon>Actinomycetota</taxon>
        <taxon>Actinomycetes</taxon>
        <taxon>Micrococcales</taxon>
        <taxon>Microbacteriaceae</taxon>
        <taxon>Leucobacter</taxon>
    </lineage>
</organism>
<feature type="domain" description="LTD" evidence="1">
    <location>
        <begin position="922"/>
        <end position="1026"/>
    </location>
</feature>
<dbReference type="SUPFAM" id="SSF74853">
    <property type="entry name" value="Lamin A/C globular tail domain"/>
    <property type="match status" value="2"/>
</dbReference>
<dbReference type="PROSITE" id="PS51841">
    <property type="entry name" value="LTD"/>
    <property type="match status" value="2"/>
</dbReference>
<dbReference type="InterPro" id="IPR013783">
    <property type="entry name" value="Ig-like_fold"/>
</dbReference>
<evidence type="ECO:0000259" key="1">
    <source>
        <dbReference type="PROSITE" id="PS51841"/>
    </source>
</evidence>
<accession>A0A939MGP5</accession>
<protein>
    <submittedName>
        <fullName evidence="2">DUF3616 domain-containing protein</fullName>
    </submittedName>
</protein>
<dbReference type="Gene3D" id="2.60.40.1260">
    <property type="entry name" value="Lamin Tail domain"/>
    <property type="match status" value="1"/>
</dbReference>
<dbReference type="Gene3D" id="2.60.40.10">
    <property type="entry name" value="Immunoglobulins"/>
    <property type="match status" value="5"/>
</dbReference>
<dbReference type="GO" id="GO:0005975">
    <property type="term" value="P:carbohydrate metabolic process"/>
    <property type="evidence" value="ECO:0007669"/>
    <property type="project" value="UniProtKB-ARBA"/>
</dbReference>
<dbReference type="Pfam" id="PF16640">
    <property type="entry name" value="Big_3_5"/>
    <property type="match status" value="5"/>
</dbReference>
<reference evidence="2" key="1">
    <citation type="submission" date="2021-03" db="EMBL/GenBank/DDBJ databases">
        <title>Leucobacter chromiisoli sp. nov., isolated from chromium-containing soil of chemical plant.</title>
        <authorList>
            <person name="Xu Z."/>
        </authorList>
    </citation>
    <scope>NUCLEOTIDE SEQUENCE</scope>
    <source>
        <strain evidence="2">S27</strain>
    </source>
</reference>
<comment type="caution">
    <text evidence="2">The sequence shown here is derived from an EMBL/GenBank/DDBJ whole genome shotgun (WGS) entry which is preliminary data.</text>
</comment>
<evidence type="ECO:0000313" key="3">
    <source>
        <dbReference type="Proteomes" id="UP000664382"/>
    </source>
</evidence>
<feature type="domain" description="LTD" evidence="1">
    <location>
        <begin position="55"/>
        <end position="158"/>
    </location>
</feature>
<evidence type="ECO:0000313" key="2">
    <source>
        <dbReference type="EMBL" id="MBO1900569.1"/>
    </source>
</evidence>
<dbReference type="InterPro" id="IPR022060">
    <property type="entry name" value="DUF3616"/>
</dbReference>
<dbReference type="Proteomes" id="UP000664382">
    <property type="component" value="Unassembled WGS sequence"/>
</dbReference>
<sequence>MTPRTPEAGLRVHGRTTRFARSLVAGVTGLALIASGFAGASAASAVTPAPASGVVPQNVTESDRDSIRINEVRSNPNPDFVELVNIGDQPIDLNGWRVADTDHAATPIVTATQVIEPGGFYQFNPDGIPGGFGLGSSDLVSIYSPSGIDPVDSYSWTSHRNPSWQRCANGTGAWALASASTPGAANSCAQTASSTALAVSGELETGKPITLTASLAPSTALGTVAFKDGDTVLGTAHSTAGHGSLETTLTAGTHSITAEFTPMFAGDFSASASAAQTVEIEDTGEQPGDRTIQIVTAQPVTAGSAFDFTVAGFSPNESFELRLAGDPVIGLGQFTADGAGGFTGQATIPGSTAGGAKTVEAVAASGSASAPLQVTALPNLTLQWDNATVFGAVVGAANNPVVTGRVAGLGDASATTVEATAVGNAQVIATSDVTGQIDADGGFAVRVVPHGVGTSSVTLTFTASDGRTTTGILTYRVSAALPAGATAYHGLADASAAQEVGDGYLLVADDDTNGIRLYGPDGGLPVKTFDFSASGTNQVPALKSGEEWDLESSARIGDTIYWVGSIGNTRKGNIRADRDSVIATRITGSGADTVLEYVAHNQNIRQSLIGWDTSDAHGYGANFFALQAGTQSGVSVTNNPRALNVEGAAIAPDGQTLWLGFRSPVVRPQDAPSWNLQNNLAVIAAVTDVAGLVASGRTTAASVAPKPILLDLGGRAIRDLTHTDDGKYLIAAGSYGNDRDFAIYGWDGSVDANGRATNLVRSAQTPDLAGWAGSYEALPGASGLSDGTQIRVLQDVGTVDLYGDGTEAQDLSPKNVQKFPVHAYTLDFGGAFEEAQTVQTTTGLAVSGNRFAGQELTLTASVSPAAAAGSVEFRDGDHVIGSQEVAGGAATLRTSALAAGEHSLTAVFTSSDEAAYLGSASEPVALTIGQDPFTIRLNEVKTNPNPDFVELINIGDQPIDINGWRVNDSDHTPTPIATVSTIIEPGGFYQFNPDAIPGGFGLGANDAVKIYLPDGTTLVDEYSWTSHRNPSWQRCPAGTGEWVLSAVATPGAANQCPAVSTATVLEASGERVEGEPLTLTATVAPADAAGAVEFRDGAAVLGTETVSGGAASVTTTSLTAGGHTLTAVFTPADPGAFTASTSDPVSVAIAAKPAVDTVTQLAVSGDRVEGETLSLTATVTPAAPGSVEFFNGSALLGSSGTSAGVASATATLPAGTHQLRAVFEPANPAAFTGSTSSVVSVTVAEKPVGPEPEKATPQVSVTAAKTSLRYGQANTASVTVRADGAAAAGKVRVLFAGTSVATVDLSAAGAARVALPKTVKPGARALTAEYLGSDTVAAGRAQTTVRIAKAAPAVSAKLAKKSVKRSQKARVAVTVKLPGAGGVHAAGKVRVLDGKRTVKTVTLKASRKGKISIALPKLKKGSHKLRVVVPATATQAQAQSKRLTLRVR</sequence>
<gene>
    <name evidence="2" type="ORF">J4H92_01235</name>
</gene>
<keyword evidence="3" id="KW-1185">Reference proteome</keyword>
<dbReference type="RefSeq" id="WP_208095213.1">
    <property type="nucleotide sequence ID" value="NZ_JAGDYM010000003.1"/>
</dbReference>
<dbReference type="Pfam" id="PF00932">
    <property type="entry name" value="LTD"/>
    <property type="match status" value="2"/>
</dbReference>
<dbReference type="InterPro" id="IPR036415">
    <property type="entry name" value="Lamin_tail_dom_sf"/>
</dbReference>
<dbReference type="InterPro" id="IPR011047">
    <property type="entry name" value="Quinoprotein_ADH-like_sf"/>
</dbReference>
<name>A0A939MGP5_9MICO</name>
<dbReference type="EMBL" id="JAGDYM010000003">
    <property type="protein sequence ID" value="MBO1900569.1"/>
    <property type="molecule type" value="Genomic_DNA"/>
</dbReference>
<dbReference type="InterPro" id="IPR001322">
    <property type="entry name" value="Lamin_tail_dom"/>
</dbReference>